<dbReference type="InterPro" id="IPR016197">
    <property type="entry name" value="Chromo-like_dom_sf"/>
</dbReference>
<proteinExistence type="inferred from homology"/>
<dbReference type="GO" id="GO:0000123">
    <property type="term" value="C:histone acetyltransferase complex"/>
    <property type="evidence" value="ECO:0007669"/>
    <property type="project" value="TreeGrafter"/>
</dbReference>
<dbReference type="InterPro" id="IPR008676">
    <property type="entry name" value="MRG"/>
</dbReference>
<evidence type="ECO:0000256" key="3">
    <source>
        <dbReference type="ARBA" id="ARBA00018505"/>
    </source>
</evidence>
<evidence type="ECO:0000256" key="2">
    <source>
        <dbReference type="ARBA" id="ARBA00009093"/>
    </source>
</evidence>
<evidence type="ECO:0000256" key="6">
    <source>
        <dbReference type="ARBA" id="ARBA00023163"/>
    </source>
</evidence>
<dbReference type="OMA" id="CVKLAIK"/>
<feature type="region of interest" description="Disordered" evidence="8">
    <location>
        <begin position="118"/>
        <end position="199"/>
    </location>
</feature>
<dbReference type="InterPro" id="IPR000953">
    <property type="entry name" value="Chromo/chromo_shadow_dom"/>
</dbReference>
<dbReference type="STRING" id="796925.A0A137P6R3"/>
<dbReference type="SUPFAM" id="SSF54160">
    <property type="entry name" value="Chromo domain-like"/>
    <property type="match status" value="1"/>
</dbReference>
<dbReference type="PROSITE" id="PS51640">
    <property type="entry name" value="MRG"/>
    <property type="match status" value="1"/>
</dbReference>
<dbReference type="PIRSF" id="PIRSF038133">
    <property type="entry name" value="HAT_Nua4_EAF3/MRG15"/>
    <property type="match status" value="1"/>
</dbReference>
<organism evidence="10 11">
    <name type="scientific">Conidiobolus coronatus (strain ATCC 28846 / CBS 209.66 / NRRL 28638)</name>
    <name type="common">Delacroixia coronata</name>
    <dbReference type="NCBI Taxonomy" id="796925"/>
    <lineage>
        <taxon>Eukaryota</taxon>
        <taxon>Fungi</taxon>
        <taxon>Fungi incertae sedis</taxon>
        <taxon>Zoopagomycota</taxon>
        <taxon>Entomophthoromycotina</taxon>
        <taxon>Entomophthoromycetes</taxon>
        <taxon>Entomophthorales</taxon>
        <taxon>Ancylistaceae</taxon>
        <taxon>Conidiobolus</taxon>
    </lineage>
</organism>
<evidence type="ECO:0000313" key="11">
    <source>
        <dbReference type="Proteomes" id="UP000070444"/>
    </source>
</evidence>
<feature type="domain" description="Chromo" evidence="9">
    <location>
        <begin position="46"/>
        <end position="119"/>
    </location>
</feature>
<evidence type="ECO:0000256" key="7">
    <source>
        <dbReference type="ARBA" id="ARBA00023242"/>
    </source>
</evidence>
<evidence type="ECO:0000256" key="4">
    <source>
        <dbReference type="ARBA" id="ARBA00022853"/>
    </source>
</evidence>
<keyword evidence="11" id="KW-1185">Reference proteome</keyword>
<dbReference type="InterPro" id="IPR038217">
    <property type="entry name" value="MRG_C_sf"/>
</dbReference>
<dbReference type="PANTHER" id="PTHR10880">
    <property type="entry name" value="MORTALITY FACTOR 4-LIKE PROTEIN"/>
    <property type="match status" value="1"/>
</dbReference>
<feature type="compositionally biased region" description="Polar residues" evidence="8">
    <location>
        <begin position="156"/>
        <end position="172"/>
    </location>
</feature>
<dbReference type="SMART" id="SM00298">
    <property type="entry name" value="CHROMO"/>
    <property type="match status" value="1"/>
</dbReference>
<keyword evidence="5" id="KW-0805">Transcription regulation</keyword>
<evidence type="ECO:0000313" key="10">
    <source>
        <dbReference type="EMBL" id="KXN70703.1"/>
    </source>
</evidence>
<comment type="similarity">
    <text evidence="2">Belongs to the MRG family.</text>
</comment>
<gene>
    <name evidence="10" type="ORF">CONCODRAFT_78721</name>
</gene>
<dbReference type="Pfam" id="PF05712">
    <property type="entry name" value="MRG"/>
    <property type="match status" value="1"/>
</dbReference>
<dbReference type="InterPro" id="IPR053820">
    <property type="entry name" value="MSL3_chromo-like"/>
</dbReference>
<keyword evidence="7" id="KW-0539">Nucleus</keyword>
<dbReference type="GO" id="GO:0005634">
    <property type="term" value="C:nucleus"/>
    <property type="evidence" value="ECO:0007669"/>
    <property type="project" value="UniProtKB-SubCell"/>
</dbReference>
<evidence type="ECO:0000256" key="5">
    <source>
        <dbReference type="ARBA" id="ARBA00023015"/>
    </source>
</evidence>
<dbReference type="GO" id="GO:0006325">
    <property type="term" value="P:chromatin organization"/>
    <property type="evidence" value="ECO:0007669"/>
    <property type="project" value="UniProtKB-KW"/>
</dbReference>
<comment type="subcellular location">
    <subcellularLocation>
        <location evidence="1">Nucleus</location>
    </subcellularLocation>
</comment>
<evidence type="ECO:0000256" key="1">
    <source>
        <dbReference type="ARBA" id="ARBA00004123"/>
    </source>
</evidence>
<dbReference type="Gene3D" id="1.10.274.30">
    <property type="entry name" value="MRG domain"/>
    <property type="match status" value="1"/>
</dbReference>
<evidence type="ECO:0000256" key="8">
    <source>
        <dbReference type="SAM" id="MobiDB-lite"/>
    </source>
</evidence>
<dbReference type="Gene3D" id="2.30.30.140">
    <property type="match status" value="1"/>
</dbReference>
<dbReference type="AlphaFoldDB" id="A0A137P6R3"/>
<dbReference type="Proteomes" id="UP000070444">
    <property type="component" value="Unassembled WGS sequence"/>
</dbReference>
<dbReference type="OrthoDB" id="124855at2759"/>
<dbReference type="GO" id="GO:0006355">
    <property type="term" value="P:regulation of DNA-templated transcription"/>
    <property type="evidence" value="ECO:0007669"/>
    <property type="project" value="InterPro"/>
</dbReference>
<dbReference type="Pfam" id="PF22732">
    <property type="entry name" value="MSL3_chromo-like"/>
    <property type="match status" value="1"/>
</dbReference>
<keyword evidence="4" id="KW-0156">Chromatin regulator</keyword>
<protein>
    <recommendedName>
        <fullName evidence="3">Chromatin modification-related protein EAF3</fullName>
    </recommendedName>
</protein>
<dbReference type="InterPro" id="IPR026541">
    <property type="entry name" value="MRG_dom"/>
</dbReference>
<accession>A0A137P6R3</accession>
<dbReference type="EMBL" id="KQ964495">
    <property type="protein sequence ID" value="KXN70703.1"/>
    <property type="molecule type" value="Genomic_DNA"/>
</dbReference>
<sequence>MTIKKRHRTRSKQQNIELCKVEDIPIKDKLNFDLKELVLCFHGPQLYEAKVENIDWYTSSDEEDANVKYENKDPSGKSIKPLYLIHYKGWNQSWDEWVTETRMLKLNEEGLQKQRELREKLKPRKAVAKAKATQTNSTSTNGGSNNSNNKTKTEKQFTQGDSAKESTNGGSTKNKKLKLSSPDKRSKGDSGTGESTPKVVKDPINLRINIQLKLEIVKQWDLITSKKMLIPLNRSHSVKSCLEDFLKYKTSDSKLSKEELEQIEQMTVDFTNLFDNTLGSFLLFSLERPQFIQKLNNIDLTLSDYYPPEYLLRLLVKLPEFIQEGDFTKTEEQFYELQTNELLNFLGENSGNYFSNSYECASREILLNSNIDHLSLSDLKVNSHH</sequence>
<feature type="compositionally biased region" description="Low complexity" evidence="8">
    <location>
        <begin position="135"/>
        <end position="150"/>
    </location>
</feature>
<keyword evidence="6" id="KW-0804">Transcription</keyword>
<name>A0A137P6R3_CONC2</name>
<reference evidence="10 11" key="1">
    <citation type="journal article" date="2015" name="Genome Biol. Evol.">
        <title>Phylogenomic analyses indicate that early fungi evolved digesting cell walls of algal ancestors of land plants.</title>
        <authorList>
            <person name="Chang Y."/>
            <person name="Wang S."/>
            <person name="Sekimoto S."/>
            <person name="Aerts A.L."/>
            <person name="Choi C."/>
            <person name="Clum A."/>
            <person name="LaButti K.M."/>
            <person name="Lindquist E.A."/>
            <person name="Yee Ngan C."/>
            <person name="Ohm R.A."/>
            <person name="Salamov A.A."/>
            <person name="Grigoriev I.V."/>
            <person name="Spatafora J.W."/>
            <person name="Berbee M.L."/>
        </authorList>
    </citation>
    <scope>NUCLEOTIDE SEQUENCE [LARGE SCALE GENOMIC DNA]</scope>
    <source>
        <strain evidence="10 11">NRRL 28638</strain>
    </source>
</reference>
<dbReference type="PANTHER" id="PTHR10880:SF15">
    <property type="entry name" value="MSL COMPLEX SUBUNIT 3"/>
    <property type="match status" value="1"/>
</dbReference>
<evidence type="ECO:0000259" key="9">
    <source>
        <dbReference type="SMART" id="SM00298"/>
    </source>
</evidence>